<dbReference type="EMBL" id="RQFP01000014">
    <property type="protein sequence ID" value="TGK91269.1"/>
    <property type="molecule type" value="Genomic_DNA"/>
</dbReference>
<evidence type="ECO:0000313" key="3">
    <source>
        <dbReference type="Proteomes" id="UP000297891"/>
    </source>
</evidence>
<name>A0A2M9Y434_9LEPT</name>
<reference evidence="2" key="1">
    <citation type="journal article" date="2019" name="PLoS Negl. Trop. Dis.">
        <title>Revisiting the worldwide diversity of Leptospira species in the environment.</title>
        <authorList>
            <person name="Vincent A.T."/>
            <person name="Schiettekatte O."/>
            <person name="Bourhy P."/>
            <person name="Veyrier F.J."/>
            <person name="Picardeau M."/>
        </authorList>
    </citation>
    <scope>NUCLEOTIDE SEQUENCE [LARGE SCALE GENOMIC DNA]</scope>
    <source>
        <strain evidence="2">201800277</strain>
    </source>
</reference>
<gene>
    <name evidence="2" type="ORF">EHQ30_13625</name>
</gene>
<organism evidence="2 3">
    <name type="scientific">Leptospira brenneri</name>
    <dbReference type="NCBI Taxonomy" id="2023182"/>
    <lineage>
        <taxon>Bacteria</taxon>
        <taxon>Pseudomonadati</taxon>
        <taxon>Spirochaetota</taxon>
        <taxon>Spirochaetia</taxon>
        <taxon>Leptospirales</taxon>
        <taxon>Leptospiraceae</taxon>
        <taxon>Leptospira</taxon>
    </lineage>
</organism>
<proteinExistence type="predicted"/>
<protein>
    <recommendedName>
        <fullName evidence="4">Lipoprotein</fullName>
    </recommendedName>
</protein>
<dbReference type="Proteomes" id="UP000297891">
    <property type="component" value="Unassembled WGS sequence"/>
</dbReference>
<dbReference type="OrthoDB" id="345827at2"/>
<evidence type="ECO:0000313" key="2">
    <source>
        <dbReference type="EMBL" id="TGK91269.1"/>
    </source>
</evidence>
<evidence type="ECO:0008006" key="4">
    <source>
        <dbReference type="Google" id="ProtNLM"/>
    </source>
</evidence>
<evidence type="ECO:0000256" key="1">
    <source>
        <dbReference type="SAM" id="SignalP"/>
    </source>
</evidence>
<sequence length="248" mass="25600">MKFVKLFLFSIIALSVFNCAELFQNDKKDNNDALFALLLNAGCTVTDVSSPVNGRKIDFTSCRGDANAALAGSGFSSSSVSLSGGLVGTGSSSTVYSTASSLSSLGGDKKASIEIVYVLSQGDSSIDAILPSTTNLSGPGFHIMPTSVNKLSVLGSNSAFGNPAPTPWASSVSAEKTLCLEVHEESGAAHVFGWAMSCATADRNAYQFSDDGVTANFGGDRIGLRIDKATIKSITIYTTTIGTAGSFQ</sequence>
<feature type="signal peptide" evidence="1">
    <location>
        <begin position="1"/>
        <end position="20"/>
    </location>
</feature>
<feature type="chain" id="PRO_5044383769" description="Lipoprotein" evidence="1">
    <location>
        <begin position="21"/>
        <end position="248"/>
    </location>
</feature>
<dbReference type="AlphaFoldDB" id="A0A2M9Y434"/>
<keyword evidence="1" id="KW-0732">Signal</keyword>
<comment type="caution">
    <text evidence="2">The sequence shown here is derived from an EMBL/GenBank/DDBJ whole genome shotgun (WGS) entry which is preliminary data.</text>
</comment>
<keyword evidence="3" id="KW-1185">Reference proteome</keyword>
<dbReference type="RefSeq" id="WP_100790535.1">
    <property type="nucleotide sequence ID" value="NZ_NPDQ01000003.1"/>
</dbReference>
<accession>A0A2M9Y434</accession>